<dbReference type="Pfam" id="PF20098">
    <property type="entry name" value="DUF6488"/>
    <property type="match status" value="1"/>
</dbReference>
<dbReference type="AlphaFoldDB" id="A0A2W5QIU8"/>
<sequence>MKKLLICAGIAVATFASGASALAAEGSSCHFHGNTPTNDKVAADCAAQRKASLISGGKLDKSWEAVKVDKVEQVDGKKGKEWRVSFKNGAVSDADKSTLYVFLSLPGNYIASNFTGR</sequence>
<organism evidence="2 3">
    <name type="scientific">Variovorax paradoxus</name>
    <dbReference type="NCBI Taxonomy" id="34073"/>
    <lineage>
        <taxon>Bacteria</taxon>
        <taxon>Pseudomonadati</taxon>
        <taxon>Pseudomonadota</taxon>
        <taxon>Betaproteobacteria</taxon>
        <taxon>Burkholderiales</taxon>
        <taxon>Comamonadaceae</taxon>
        <taxon>Variovorax</taxon>
    </lineage>
</organism>
<dbReference type="InterPro" id="IPR045503">
    <property type="entry name" value="DUF6488"/>
</dbReference>
<evidence type="ECO:0000256" key="1">
    <source>
        <dbReference type="SAM" id="SignalP"/>
    </source>
</evidence>
<name>A0A2W5QIU8_VARPD</name>
<dbReference type="EMBL" id="QFPP01000034">
    <property type="protein sequence ID" value="PZQ76984.1"/>
    <property type="molecule type" value="Genomic_DNA"/>
</dbReference>
<reference evidence="2 3" key="1">
    <citation type="submission" date="2017-08" db="EMBL/GenBank/DDBJ databases">
        <title>Infants hospitalized years apart are colonized by the same room-sourced microbial strains.</title>
        <authorList>
            <person name="Brooks B."/>
            <person name="Olm M.R."/>
            <person name="Firek B.A."/>
            <person name="Baker R."/>
            <person name="Thomas B.C."/>
            <person name="Morowitz M.J."/>
            <person name="Banfield J.F."/>
        </authorList>
    </citation>
    <scope>NUCLEOTIDE SEQUENCE [LARGE SCALE GENOMIC DNA]</scope>
    <source>
        <strain evidence="2">S2_005_003_R2_41</strain>
    </source>
</reference>
<evidence type="ECO:0000313" key="2">
    <source>
        <dbReference type="EMBL" id="PZQ76984.1"/>
    </source>
</evidence>
<evidence type="ECO:0000313" key="3">
    <source>
        <dbReference type="Proteomes" id="UP000249135"/>
    </source>
</evidence>
<accession>A0A2W5QIU8</accession>
<evidence type="ECO:0008006" key="4">
    <source>
        <dbReference type="Google" id="ProtNLM"/>
    </source>
</evidence>
<comment type="caution">
    <text evidence="2">The sequence shown here is derived from an EMBL/GenBank/DDBJ whole genome shotgun (WGS) entry which is preliminary data.</text>
</comment>
<dbReference type="Proteomes" id="UP000249135">
    <property type="component" value="Unassembled WGS sequence"/>
</dbReference>
<gene>
    <name evidence="2" type="ORF">DI563_05235</name>
</gene>
<proteinExistence type="predicted"/>
<feature type="chain" id="PRO_5015942213" description="Lipoprotein" evidence="1">
    <location>
        <begin position="24"/>
        <end position="117"/>
    </location>
</feature>
<protein>
    <recommendedName>
        <fullName evidence="4">Lipoprotein</fullName>
    </recommendedName>
</protein>
<feature type="signal peptide" evidence="1">
    <location>
        <begin position="1"/>
        <end position="23"/>
    </location>
</feature>
<keyword evidence="1" id="KW-0732">Signal</keyword>